<evidence type="ECO:0000313" key="1">
    <source>
        <dbReference type="EMBL" id="VDM66158.1"/>
    </source>
</evidence>
<name>A0A3P7KBW4_STRVU</name>
<reference evidence="1 2" key="1">
    <citation type="submission" date="2018-11" db="EMBL/GenBank/DDBJ databases">
        <authorList>
            <consortium name="Pathogen Informatics"/>
        </authorList>
    </citation>
    <scope>NUCLEOTIDE SEQUENCE [LARGE SCALE GENOMIC DNA]</scope>
</reference>
<accession>A0A3P7KBW4</accession>
<protein>
    <submittedName>
        <fullName evidence="1">Uncharacterized protein</fullName>
    </submittedName>
</protein>
<dbReference type="EMBL" id="UYYB01002163">
    <property type="protein sequence ID" value="VDM66158.1"/>
    <property type="molecule type" value="Genomic_DNA"/>
</dbReference>
<proteinExistence type="predicted"/>
<dbReference type="AlphaFoldDB" id="A0A3P7KBW4"/>
<organism evidence="1 2">
    <name type="scientific">Strongylus vulgaris</name>
    <name type="common">Blood worm</name>
    <dbReference type="NCBI Taxonomy" id="40348"/>
    <lineage>
        <taxon>Eukaryota</taxon>
        <taxon>Metazoa</taxon>
        <taxon>Ecdysozoa</taxon>
        <taxon>Nematoda</taxon>
        <taxon>Chromadorea</taxon>
        <taxon>Rhabditida</taxon>
        <taxon>Rhabditina</taxon>
        <taxon>Rhabditomorpha</taxon>
        <taxon>Strongyloidea</taxon>
        <taxon>Strongylidae</taxon>
        <taxon>Strongylus</taxon>
    </lineage>
</organism>
<gene>
    <name evidence="1" type="ORF">SVUK_LOCUS1156</name>
</gene>
<keyword evidence="2" id="KW-1185">Reference proteome</keyword>
<evidence type="ECO:0000313" key="2">
    <source>
        <dbReference type="Proteomes" id="UP000270094"/>
    </source>
</evidence>
<sequence length="113" mass="12653">MLKDADMVDPPAGIFIRSCAQSPITRTNNHHDRLRIPRIQAASPAMCADCWLRSTSGGASLDFLPTSTAFTLPLFPNPVAWNCQFHPIPFAILPLVLSFDASPSLYRRFRFMF</sequence>
<dbReference type="Proteomes" id="UP000270094">
    <property type="component" value="Unassembled WGS sequence"/>
</dbReference>